<gene>
    <name evidence="1" type="ORF">SK128_006402</name>
</gene>
<proteinExistence type="predicted"/>
<accession>A0AAN9ADY8</accession>
<dbReference type="Proteomes" id="UP001381693">
    <property type="component" value="Unassembled WGS sequence"/>
</dbReference>
<comment type="caution">
    <text evidence="1">The sequence shown here is derived from an EMBL/GenBank/DDBJ whole genome shotgun (WGS) entry which is preliminary data.</text>
</comment>
<dbReference type="AlphaFoldDB" id="A0AAN9ADY8"/>
<reference evidence="1 2" key="1">
    <citation type="submission" date="2023-11" db="EMBL/GenBank/DDBJ databases">
        <title>Halocaridina rubra genome assembly.</title>
        <authorList>
            <person name="Smith C."/>
        </authorList>
    </citation>
    <scope>NUCLEOTIDE SEQUENCE [LARGE SCALE GENOMIC DNA]</scope>
    <source>
        <strain evidence="1">EP-1</strain>
        <tissue evidence="1">Whole</tissue>
    </source>
</reference>
<evidence type="ECO:0000313" key="1">
    <source>
        <dbReference type="EMBL" id="KAK7085208.1"/>
    </source>
</evidence>
<name>A0AAN9ADY8_HALRR</name>
<keyword evidence="2" id="KW-1185">Reference proteome</keyword>
<feature type="non-terminal residue" evidence="1">
    <location>
        <position position="1"/>
    </location>
</feature>
<organism evidence="1 2">
    <name type="scientific">Halocaridina rubra</name>
    <name type="common">Hawaiian red shrimp</name>
    <dbReference type="NCBI Taxonomy" id="373956"/>
    <lineage>
        <taxon>Eukaryota</taxon>
        <taxon>Metazoa</taxon>
        <taxon>Ecdysozoa</taxon>
        <taxon>Arthropoda</taxon>
        <taxon>Crustacea</taxon>
        <taxon>Multicrustacea</taxon>
        <taxon>Malacostraca</taxon>
        <taxon>Eumalacostraca</taxon>
        <taxon>Eucarida</taxon>
        <taxon>Decapoda</taxon>
        <taxon>Pleocyemata</taxon>
        <taxon>Caridea</taxon>
        <taxon>Atyoidea</taxon>
        <taxon>Atyidae</taxon>
        <taxon>Halocaridina</taxon>
    </lineage>
</organism>
<evidence type="ECO:0000313" key="2">
    <source>
        <dbReference type="Proteomes" id="UP001381693"/>
    </source>
</evidence>
<sequence>NESPEWVGAYKRRISYAELLKKWTNKVCPHTSLVGCAKNGCIGLPKELYAGRMHWEEKPALQPNTSVPSYVEATSSSLEKHPQTLHQRRTGRGLELTVENLSKEIRRKEVRSDDDEILTREDVLLDEVTSSTKTLTVKDHVSPSHSIASILDSPPPPYASLLIVCDKTTKS</sequence>
<protein>
    <submittedName>
        <fullName evidence="1">Uncharacterized protein</fullName>
    </submittedName>
</protein>
<dbReference type="EMBL" id="JAXCGZ010001649">
    <property type="protein sequence ID" value="KAK7085208.1"/>
    <property type="molecule type" value="Genomic_DNA"/>
</dbReference>